<evidence type="ECO:0000313" key="2">
    <source>
        <dbReference type="EMBL" id="CAG8769263.1"/>
    </source>
</evidence>
<dbReference type="EMBL" id="CAJVPY010018912">
    <property type="protein sequence ID" value="CAG8769263.1"/>
    <property type="molecule type" value="Genomic_DNA"/>
</dbReference>
<gene>
    <name evidence="2" type="ORF">DERYTH_LOCUS18528</name>
</gene>
<evidence type="ECO:0000256" key="1">
    <source>
        <dbReference type="SAM" id="Phobius"/>
    </source>
</evidence>
<protein>
    <submittedName>
        <fullName evidence="2">24461_t:CDS:1</fullName>
    </submittedName>
</protein>
<accession>A0A9N9NXB2</accession>
<feature type="non-terminal residue" evidence="2">
    <location>
        <position position="139"/>
    </location>
</feature>
<dbReference type="Proteomes" id="UP000789405">
    <property type="component" value="Unassembled WGS sequence"/>
</dbReference>
<keyword evidence="3" id="KW-1185">Reference proteome</keyword>
<feature type="non-terminal residue" evidence="2">
    <location>
        <position position="1"/>
    </location>
</feature>
<dbReference type="AlphaFoldDB" id="A0A9N9NXB2"/>
<proteinExistence type="predicted"/>
<keyword evidence="1" id="KW-0472">Membrane</keyword>
<comment type="caution">
    <text evidence="2">The sequence shown here is derived from an EMBL/GenBank/DDBJ whole genome shotgun (WGS) entry which is preliminary data.</text>
</comment>
<feature type="transmembrane region" description="Helical" evidence="1">
    <location>
        <begin position="24"/>
        <end position="46"/>
    </location>
</feature>
<sequence>DEHASGIYNTGVEKDECRTFNVGYYYGEGIGSLVFNTLVIYLLPYYNSSIQASKLTNENLNLNSPVPLISEQTSDSISINNKQLSNSVIDISESFLPIPIPESGMLFKSWTELDRYIDAYCNSKNFSKVIYGAEYDNGI</sequence>
<reference evidence="2" key="1">
    <citation type="submission" date="2021-06" db="EMBL/GenBank/DDBJ databases">
        <authorList>
            <person name="Kallberg Y."/>
            <person name="Tangrot J."/>
            <person name="Rosling A."/>
        </authorList>
    </citation>
    <scope>NUCLEOTIDE SEQUENCE</scope>
    <source>
        <strain evidence="2">MA453B</strain>
    </source>
</reference>
<dbReference type="OrthoDB" id="10536021at2759"/>
<keyword evidence="1" id="KW-0812">Transmembrane</keyword>
<name>A0A9N9NXB2_9GLOM</name>
<evidence type="ECO:0000313" key="3">
    <source>
        <dbReference type="Proteomes" id="UP000789405"/>
    </source>
</evidence>
<keyword evidence="1" id="KW-1133">Transmembrane helix</keyword>
<organism evidence="2 3">
    <name type="scientific">Dentiscutata erythropus</name>
    <dbReference type="NCBI Taxonomy" id="1348616"/>
    <lineage>
        <taxon>Eukaryota</taxon>
        <taxon>Fungi</taxon>
        <taxon>Fungi incertae sedis</taxon>
        <taxon>Mucoromycota</taxon>
        <taxon>Glomeromycotina</taxon>
        <taxon>Glomeromycetes</taxon>
        <taxon>Diversisporales</taxon>
        <taxon>Gigasporaceae</taxon>
        <taxon>Dentiscutata</taxon>
    </lineage>
</organism>